<reference evidence="2 3" key="1">
    <citation type="submission" date="2016-04" db="EMBL/GenBank/DDBJ databases">
        <authorList>
            <person name="Evans L.H."/>
            <person name="Alamgir A."/>
            <person name="Owens N."/>
            <person name="Weber N.D."/>
            <person name="Virtaneva K."/>
            <person name="Barbian K."/>
            <person name="Babar A."/>
            <person name="Rosenke K."/>
        </authorList>
    </citation>
    <scope>NUCLEOTIDE SEQUENCE [LARGE SCALE GENOMIC DNA]</scope>
    <source>
        <strain evidence="2 3">CCM 8644</strain>
    </source>
</reference>
<dbReference type="InterPro" id="IPR011009">
    <property type="entry name" value="Kinase-like_dom_sf"/>
</dbReference>
<evidence type="ECO:0000313" key="3">
    <source>
        <dbReference type="Proteomes" id="UP000078459"/>
    </source>
</evidence>
<dbReference type="Gene3D" id="3.90.1200.10">
    <property type="match status" value="1"/>
</dbReference>
<dbReference type="InterPro" id="IPR002575">
    <property type="entry name" value="Aminoglycoside_PTrfase"/>
</dbReference>
<dbReference type="STRING" id="1826909.A5893_04995"/>
<reference evidence="2 3" key="2">
    <citation type="submission" date="2016-06" db="EMBL/GenBank/DDBJ databases">
        <title>Pedobacter psychrophilus sp. nov., isolated from Antarctic fragmentary rock.</title>
        <authorList>
            <person name="Svec P."/>
        </authorList>
    </citation>
    <scope>NUCLEOTIDE SEQUENCE [LARGE SCALE GENOMIC DNA]</scope>
    <source>
        <strain evidence="2 3">CCM 8644</strain>
    </source>
</reference>
<sequence length="349" mass="40430">MEKIVEAFGFNQSNYSVEKIENGLINHTWKLKSENKAFILQKINHHIFKNPGNIAKNISMIGNYLSKHSPSYLFISSIGAKSGKNYFQDTDGYFYRLMPFVMKSHTITTVENIHQAYEAARQFGKFSRQLSDFDTSKLFITLPDFHNLTLRFEQFKIAYKTASTDCLKSCEEYIRLAFKYQSIANQYSDIINKSNIPKRVIHHDTKISNVLFDKEDNGICVIDLDTVMPGYFFSDLGDMMRTYLCPVSEEEEDLSKINIRLDMFESIVKGYCSEMGDVLTPEEKSLFTYSGKFMIYMQAIRFLTDFLNGDTYYTTTYPGQNLIRAENQFCLLEKYIAQESILTEISASY</sequence>
<dbReference type="SUPFAM" id="SSF56112">
    <property type="entry name" value="Protein kinase-like (PK-like)"/>
    <property type="match status" value="1"/>
</dbReference>
<dbReference type="PANTHER" id="PTHR21064:SF5">
    <property type="entry name" value="SLR1880 PROTEIN"/>
    <property type="match status" value="1"/>
</dbReference>
<organism evidence="2 3">
    <name type="scientific">Pedobacter psychrophilus</name>
    <dbReference type="NCBI Taxonomy" id="1826909"/>
    <lineage>
        <taxon>Bacteria</taxon>
        <taxon>Pseudomonadati</taxon>
        <taxon>Bacteroidota</taxon>
        <taxon>Sphingobacteriia</taxon>
        <taxon>Sphingobacteriales</taxon>
        <taxon>Sphingobacteriaceae</taxon>
        <taxon>Pedobacter</taxon>
    </lineage>
</organism>
<feature type="domain" description="Aminoglycoside phosphotransferase" evidence="1">
    <location>
        <begin position="17"/>
        <end position="245"/>
    </location>
</feature>
<gene>
    <name evidence="2" type="ORF">A5893_04995</name>
</gene>
<comment type="caution">
    <text evidence="2">The sequence shown here is derived from an EMBL/GenBank/DDBJ whole genome shotgun (WGS) entry which is preliminary data.</text>
</comment>
<dbReference type="InterPro" id="IPR050249">
    <property type="entry name" value="Pseudomonas-type_ThrB"/>
</dbReference>
<proteinExistence type="predicted"/>
<evidence type="ECO:0000259" key="1">
    <source>
        <dbReference type="Pfam" id="PF01636"/>
    </source>
</evidence>
<keyword evidence="2" id="KW-0808">Transferase</keyword>
<name>A0A179DIP5_9SPHI</name>
<dbReference type="AlphaFoldDB" id="A0A179DIP5"/>
<keyword evidence="3" id="KW-1185">Reference proteome</keyword>
<dbReference type="GO" id="GO:0016740">
    <property type="term" value="F:transferase activity"/>
    <property type="evidence" value="ECO:0007669"/>
    <property type="project" value="UniProtKB-KW"/>
</dbReference>
<accession>A0A179DIP5</accession>
<dbReference type="PANTHER" id="PTHR21064">
    <property type="entry name" value="AMINOGLYCOSIDE PHOSPHOTRANSFERASE DOMAIN-CONTAINING PROTEIN-RELATED"/>
    <property type="match status" value="1"/>
</dbReference>
<dbReference type="OrthoDB" id="526037at2"/>
<dbReference type="RefSeq" id="WP_068821552.1">
    <property type="nucleotide sequence ID" value="NZ_LWHJ01000022.1"/>
</dbReference>
<dbReference type="EMBL" id="LWHJ01000022">
    <property type="protein sequence ID" value="OAQ40313.1"/>
    <property type="molecule type" value="Genomic_DNA"/>
</dbReference>
<evidence type="ECO:0000313" key="2">
    <source>
        <dbReference type="EMBL" id="OAQ40313.1"/>
    </source>
</evidence>
<protein>
    <submittedName>
        <fullName evidence="2">Aminoglycoside phosphotransferase</fullName>
    </submittedName>
</protein>
<dbReference type="Pfam" id="PF01636">
    <property type="entry name" value="APH"/>
    <property type="match status" value="1"/>
</dbReference>
<dbReference type="Gene3D" id="3.30.200.20">
    <property type="entry name" value="Phosphorylase Kinase, domain 1"/>
    <property type="match status" value="1"/>
</dbReference>
<dbReference type="Proteomes" id="UP000078459">
    <property type="component" value="Unassembled WGS sequence"/>
</dbReference>